<comment type="caution">
    <text evidence="2">The sequence shown here is derived from an EMBL/GenBank/DDBJ whole genome shotgun (WGS) entry which is preliminary data.</text>
</comment>
<evidence type="ECO:0000313" key="2">
    <source>
        <dbReference type="EMBL" id="KAK8964300.1"/>
    </source>
</evidence>
<organism evidence="2 3">
    <name type="scientific">Platanthera guangdongensis</name>
    <dbReference type="NCBI Taxonomy" id="2320717"/>
    <lineage>
        <taxon>Eukaryota</taxon>
        <taxon>Viridiplantae</taxon>
        <taxon>Streptophyta</taxon>
        <taxon>Embryophyta</taxon>
        <taxon>Tracheophyta</taxon>
        <taxon>Spermatophyta</taxon>
        <taxon>Magnoliopsida</taxon>
        <taxon>Liliopsida</taxon>
        <taxon>Asparagales</taxon>
        <taxon>Orchidaceae</taxon>
        <taxon>Orchidoideae</taxon>
        <taxon>Orchideae</taxon>
        <taxon>Orchidinae</taxon>
        <taxon>Platanthera</taxon>
    </lineage>
</organism>
<keyword evidence="1" id="KW-0812">Transmembrane</keyword>
<keyword evidence="1" id="KW-1133">Transmembrane helix</keyword>
<dbReference type="EMBL" id="JBBWWR010000007">
    <property type="protein sequence ID" value="KAK8964300.1"/>
    <property type="molecule type" value="Genomic_DNA"/>
</dbReference>
<keyword evidence="3" id="KW-1185">Reference proteome</keyword>
<name>A0ABR2MJK1_9ASPA</name>
<proteinExistence type="predicted"/>
<sequence length="54" mass="6410">MFLSLRYFRTSSWMTSLKVILLMIVMIVTIPILMIVTIFILMVVMMTLILIRRC</sequence>
<gene>
    <name evidence="2" type="ORF">KSP40_PGU005933</name>
</gene>
<feature type="transmembrane region" description="Helical" evidence="1">
    <location>
        <begin position="20"/>
        <end position="51"/>
    </location>
</feature>
<reference evidence="2 3" key="1">
    <citation type="journal article" date="2022" name="Nat. Plants">
        <title>Genomes of leafy and leafless Platanthera orchids illuminate the evolution of mycoheterotrophy.</title>
        <authorList>
            <person name="Li M.H."/>
            <person name="Liu K.W."/>
            <person name="Li Z."/>
            <person name="Lu H.C."/>
            <person name="Ye Q.L."/>
            <person name="Zhang D."/>
            <person name="Wang J.Y."/>
            <person name="Li Y.F."/>
            <person name="Zhong Z.M."/>
            <person name="Liu X."/>
            <person name="Yu X."/>
            <person name="Liu D.K."/>
            <person name="Tu X.D."/>
            <person name="Liu B."/>
            <person name="Hao Y."/>
            <person name="Liao X.Y."/>
            <person name="Jiang Y.T."/>
            <person name="Sun W.H."/>
            <person name="Chen J."/>
            <person name="Chen Y.Q."/>
            <person name="Ai Y."/>
            <person name="Zhai J.W."/>
            <person name="Wu S.S."/>
            <person name="Zhou Z."/>
            <person name="Hsiao Y.Y."/>
            <person name="Wu W.L."/>
            <person name="Chen Y.Y."/>
            <person name="Lin Y.F."/>
            <person name="Hsu J.L."/>
            <person name="Li C.Y."/>
            <person name="Wang Z.W."/>
            <person name="Zhao X."/>
            <person name="Zhong W.Y."/>
            <person name="Ma X.K."/>
            <person name="Ma L."/>
            <person name="Huang J."/>
            <person name="Chen G.Z."/>
            <person name="Huang M.Z."/>
            <person name="Huang L."/>
            <person name="Peng D.H."/>
            <person name="Luo Y.B."/>
            <person name="Zou S.Q."/>
            <person name="Chen S.P."/>
            <person name="Lan S."/>
            <person name="Tsai W.C."/>
            <person name="Van de Peer Y."/>
            <person name="Liu Z.J."/>
        </authorList>
    </citation>
    <scope>NUCLEOTIDE SEQUENCE [LARGE SCALE GENOMIC DNA]</scope>
    <source>
        <strain evidence="2">Lor288</strain>
    </source>
</reference>
<evidence type="ECO:0000256" key="1">
    <source>
        <dbReference type="SAM" id="Phobius"/>
    </source>
</evidence>
<accession>A0ABR2MJK1</accession>
<dbReference type="Proteomes" id="UP001412067">
    <property type="component" value="Unassembled WGS sequence"/>
</dbReference>
<evidence type="ECO:0000313" key="3">
    <source>
        <dbReference type="Proteomes" id="UP001412067"/>
    </source>
</evidence>
<protein>
    <submittedName>
        <fullName evidence="2">Uncharacterized protein</fullName>
    </submittedName>
</protein>
<keyword evidence="1" id="KW-0472">Membrane</keyword>